<accession>A0A0A0V6I0</accession>
<dbReference type="GO" id="GO:0004523">
    <property type="term" value="F:RNA-DNA hybrid ribonuclease activity"/>
    <property type="evidence" value="ECO:0007669"/>
    <property type="project" value="InterPro"/>
</dbReference>
<name>A0A0A0V6I0_SCYTH</name>
<dbReference type="InterPro" id="IPR036397">
    <property type="entry name" value="RNaseH_sf"/>
</dbReference>
<dbReference type="AlphaFoldDB" id="A0A0A0V6I0"/>
<dbReference type="SUPFAM" id="SSF53098">
    <property type="entry name" value="Ribonuclease H-like"/>
    <property type="match status" value="1"/>
</dbReference>
<reference evidence="2" key="2">
    <citation type="journal article" date="2014" name="J. Proteome Res.">
        <title>Spit and venom from scytodes spiders: a diverse and distinct cocktail.</title>
        <authorList>
            <person name="Zobel-Thropp P.A."/>
            <person name="Correa S.M."/>
            <person name="Garb J.E."/>
            <person name="Binford G.J."/>
        </authorList>
    </citation>
    <scope>NUCLEOTIDE SEQUENCE</scope>
    <source>
        <tissue evidence="2">Venom gland</tissue>
    </source>
</reference>
<dbReference type="EMBL" id="KF860592">
    <property type="protein sequence ID" value="AIW62534.1"/>
    <property type="molecule type" value="mRNA"/>
</dbReference>
<dbReference type="InterPro" id="IPR002156">
    <property type="entry name" value="RNaseH_domain"/>
</dbReference>
<organism evidence="2">
    <name type="scientific">Scytodes thoracica</name>
    <name type="common">Spitting spider</name>
    <name type="synonym">Aranea thoracica</name>
    <dbReference type="NCBI Taxonomy" id="1112478"/>
    <lineage>
        <taxon>Eukaryota</taxon>
        <taxon>Metazoa</taxon>
        <taxon>Ecdysozoa</taxon>
        <taxon>Arthropoda</taxon>
        <taxon>Chelicerata</taxon>
        <taxon>Arachnida</taxon>
        <taxon>Araneae</taxon>
        <taxon>Araneomorphae</taxon>
        <taxon>Haplogynae</taxon>
        <taxon>Scytodoidea</taxon>
        <taxon>Scytodidae</taxon>
        <taxon>Scytodes</taxon>
    </lineage>
</organism>
<dbReference type="InterPro" id="IPR012337">
    <property type="entry name" value="RNaseH-like_sf"/>
</dbReference>
<evidence type="ECO:0000259" key="1">
    <source>
        <dbReference type="Pfam" id="PF13456"/>
    </source>
</evidence>
<dbReference type="GO" id="GO:0003676">
    <property type="term" value="F:nucleic acid binding"/>
    <property type="evidence" value="ECO:0007669"/>
    <property type="project" value="InterPro"/>
</dbReference>
<protein>
    <recommendedName>
        <fullName evidence="1">RNase H type-1 domain-containing protein</fullName>
    </recommendedName>
</protein>
<reference evidence="2" key="1">
    <citation type="submission" date="2013-11" db="EMBL/GenBank/DDBJ databases">
        <authorList>
            <person name="Thropp P.A."/>
            <person name="Correa S.M."/>
            <person name="Garb J.E."/>
            <person name="Binford G.J."/>
        </authorList>
    </citation>
    <scope>NUCLEOTIDE SEQUENCE</scope>
    <source>
        <tissue evidence="2">Venom gland</tissue>
    </source>
</reference>
<dbReference type="Pfam" id="PF13456">
    <property type="entry name" value="RVT_3"/>
    <property type="match status" value="1"/>
</dbReference>
<sequence length="66" mass="7608">MVKDQVTQVVEKRLPDHATVFQAEMQAIEDAINLVEHSMLQEIIIWSDRQASLKAITNDRITTKRC</sequence>
<evidence type="ECO:0000313" key="2">
    <source>
        <dbReference type="EMBL" id="AIW62534.1"/>
    </source>
</evidence>
<feature type="domain" description="RNase H type-1" evidence="1">
    <location>
        <begin position="3"/>
        <end position="60"/>
    </location>
</feature>
<proteinExistence type="evidence at transcript level"/>
<dbReference type="Gene3D" id="3.30.420.10">
    <property type="entry name" value="Ribonuclease H-like superfamily/Ribonuclease H"/>
    <property type="match status" value="1"/>
</dbReference>